<dbReference type="PANTHER" id="PTHR12537">
    <property type="entry name" value="RNA BINDING PROTEIN PUMILIO-RELATED"/>
    <property type="match status" value="1"/>
</dbReference>
<dbReference type="InterPro" id="IPR011989">
    <property type="entry name" value="ARM-like"/>
</dbReference>
<accession>A0A3M7KYC3</accession>
<feature type="repeat" description="Pumilio" evidence="3">
    <location>
        <begin position="315"/>
        <end position="350"/>
    </location>
</feature>
<dbReference type="InterPro" id="IPR001313">
    <property type="entry name" value="Pumilio_RNA-bd_rpt"/>
</dbReference>
<dbReference type="GO" id="GO:0005737">
    <property type="term" value="C:cytoplasm"/>
    <property type="evidence" value="ECO:0007669"/>
    <property type="project" value="TreeGrafter"/>
</dbReference>
<dbReference type="PANTHER" id="PTHR12537:SF13">
    <property type="entry name" value="PUMILIO HOMOLOGY DOMAIN FAMILY MEMBER 4"/>
    <property type="match status" value="1"/>
</dbReference>
<dbReference type="InterPro" id="IPR016024">
    <property type="entry name" value="ARM-type_fold"/>
</dbReference>
<keyword evidence="1" id="KW-0677">Repeat</keyword>
<dbReference type="SUPFAM" id="SSF48371">
    <property type="entry name" value="ARM repeat"/>
    <property type="match status" value="1"/>
</dbReference>
<evidence type="ECO:0000256" key="4">
    <source>
        <dbReference type="SAM" id="MobiDB-lite"/>
    </source>
</evidence>
<dbReference type="CDD" id="cd07920">
    <property type="entry name" value="Pumilio"/>
    <property type="match status" value="1"/>
</dbReference>
<dbReference type="Pfam" id="PF00806">
    <property type="entry name" value="PUF"/>
    <property type="match status" value="8"/>
</dbReference>
<feature type="repeat" description="Pumilio" evidence="3">
    <location>
        <begin position="243"/>
        <end position="278"/>
    </location>
</feature>
<comment type="function">
    <text evidence="2">Sequence-specific RNA-binding protein that regulates translation and mRNA stability by binding the 3'-UTR of target mRNAs.</text>
</comment>
<sequence>MFGGQVDSGAAPSPDWRDMTHSVGTLLDELDIPRAISAPPQLDDRWALHLGGLGGQSTDIRLDEDYDRFYRAQGGSGGSGNPEELRLVGTFKYSTLEEVAGKVAETAKDQLGCRFLQKKFDEGGGAAVEVVFGEILESLVELMVDPFGNYLVQKLLDRCSEEQRLAVLKRVAGGGELVEVALNTHGTRAVQRLIETLTAREQLVIQALRPGVVALIRDLNGNHVIQRCLQRMTNEDLGFVYAAAADHCLDIATHRHGCCVLQRCIDRADAAQKRHLAHCIAAHALILSQDPFGNYVVQYVLEQGNGEMLAPILAQLKGHYAELAVQKFSSNVVERCLKLGGGETSSLLEERDAVVEELMTSPSFGRLLQDPYANYVMQSALSVTSGARHAALVEAIRPFLPALRGTPHGKRILAKIAIKV</sequence>
<dbReference type="EMBL" id="QOKY01000183">
    <property type="protein sequence ID" value="RMZ54136.1"/>
    <property type="molecule type" value="Genomic_DNA"/>
</dbReference>
<gene>
    <name evidence="6" type="ORF">APUTEX25_005292</name>
</gene>
<evidence type="ECO:0000256" key="2">
    <source>
        <dbReference type="ARBA" id="ARBA00058490"/>
    </source>
</evidence>
<comment type="caution">
    <text evidence="6">The sequence shown here is derived from an EMBL/GenBank/DDBJ whole genome shotgun (WGS) entry which is preliminary data.</text>
</comment>
<evidence type="ECO:0000259" key="5">
    <source>
        <dbReference type="PROSITE" id="PS50303"/>
    </source>
</evidence>
<evidence type="ECO:0000313" key="6">
    <source>
        <dbReference type="EMBL" id="RMZ54136.1"/>
    </source>
</evidence>
<feature type="repeat" description="Pumilio" evidence="3">
    <location>
        <begin position="170"/>
        <end position="207"/>
    </location>
</feature>
<feature type="domain" description="PUM-HD" evidence="5">
    <location>
        <begin position="77"/>
        <end position="420"/>
    </location>
</feature>
<feature type="region of interest" description="Disordered" evidence="4">
    <location>
        <begin position="1"/>
        <end position="20"/>
    </location>
</feature>
<dbReference type="Proteomes" id="UP000279271">
    <property type="component" value="Unassembled WGS sequence"/>
</dbReference>
<organism evidence="6 7">
    <name type="scientific">Auxenochlorella protothecoides</name>
    <name type="common">Green microalga</name>
    <name type="synonym">Chlorella protothecoides</name>
    <dbReference type="NCBI Taxonomy" id="3075"/>
    <lineage>
        <taxon>Eukaryota</taxon>
        <taxon>Viridiplantae</taxon>
        <taxon>Chlorophyta</taxon>
        <taxon>core chlorophytes</taxon>
        <taxon>Trebouxiophyceae</taxon>
        <taxon>Chlorellales</taxon>
        <taxon>Chlorellaceae</taxon>
        <taxon>Auxenochlorella</taxon>
    </lineage>
</organism>
<dbReference type="FunFam" id="1.25.10.10:FF:000237">
    <property type="entry name" value="Pumilio homolog 9"/>
    <property type="match status" value="1"/>
</dbReference>
<name>A0A3M7KYC3_AUXPR</name>
<reference evidence="7" key="1">
    <citation type="journal article" date="2018" name="Algal Res.">
        <title>Characterization of plant carbon substrate utilization by Auxenochlorella protothecoides.</title>
        <authorList>
            <person name="Vogler B.W."/>
            <person name="Starkenburg S.R."/>
            <person name="Sudasinghe N."/>
            <person name="Schambach J.Y."/>
            <person name="Rollin J.A."/>
            <person name="Pattathil S."/>
            <person name="Barry A.N."/>
        </authorList>
    </citation>
    <scope>NUCLEOTIDE SEQUENCE [LARGE SCALE GENOMIC DNA]</scope>
    <source>
        <strain evidence="7">UTEX 25</strain>
    </source>
</reference>
<evidence type="ECO:0000313" key="7">
    <source>
        <dbReference type="Proteomes" id="UP000279271"/>
    </source>
</evidence>
<protein>
    <recommendedName>
        <fullName evidence="5">PUM-HD domain-containing protein</fullName>
    </recommendedName>
</protein>
<dbReference type="Gene3D" id="1.25.10.10">
    <property type="entry name" value="Leucine-rich Repeat Variant"/>
    <property type="match status" value="1"/>
</dbReference>
<dbReference type="PROSITE" id="PS50303">
    <property type="entry name" value="PUM_HD"/>
    <property type="match status" value="1"/>
</dbReference>
<dbReference type="SMART" id="SM00025">
    <property type="entry name" value="Pumilio"/>
    <property type="match status" value="8"/>
</dbReference>
<dbReference type="PROSITE" id="PS50302">
    <property type="entry name" value="PUM"/>
    <property type="match status" value="6"/>
</dbReference>
<dbReference type="AlphaFoldDB" id="A0A3M7KYC3"/>
<feature type="repeat" description="Pumilio" evidence="3">
    <location>
        <begin position="357"/>
        <end position="394"/>
    </location>
</feature>
<dbReference type="GO" id="GO:0003729">
    <property type="term" value="F:mRNA binding"/>
    <property type="evidence" value="ECO:0007669"/>
    <property type="project" value="TreeGrafter"/>
</dbReference>
<dbReference type="InterPro" id="IPR033712">
    <property type="entry name" value="Pumilio_RNA-bd"/>
</dbReference>
<feature type="repeat" description="Pumilio" evidence="3">
    <location>
        <begin position="134"/>
        <end position="169"/>
    </location>
</feature>
<dbReference type="GO" id="GO:0010608">
    <property type="term" value="P:post-transcriptional regulation of gene expression"/>
    <property type="evidence" value="ECO:0007669"/>
    <property type="project" value="TreeGrafter"/>
</dbReference>
<evidence type="ECO:0000256" key="3">
    <source>
        <dbReference type="PROSITE-ProRule" id="PRU00317"/>
    </source>
</evidence>
<dbReference type="InterPro" id="IPR033133">
    <property type="entry name" value="PUM-HD"/>
</dbReference>
<feature type="repeat" description="Pumilio" evidence="3">
    <location>
        <begin position="279"/>
        <end position="314"/>
    </location>
</feature>
<evidence type="ECO:0000256" key="1">
    <source>
        <dbReference type="ARBA" id="ARBA00022737"/>
    </source>
</evidence>
<proteinExistence type="predicted"/>